<dbReference type="AlphaFoldDB" id="A0A815TCJ8"/>
<sequence length="544" mass="63612">MFHESGKKVKAHTTKHGYVELDINDLFFINDTISFSYQPATVAWMFKSENDKEKLSYYLENDIKRLEAELDPWIKLSFEPFVMEHHMRAEAFLTCCHQTDIIDGDKLKTYVNNYGALKEQEKIIQECANELSGNDLHDCKLDMNKLNESRQSTIEFAEINVDKSILTLIDTAIQRQVYIDNIVYNYQLNIPDECHPALRLLWKPHRLLQCEISYRTNLATKLSSFKDYKKFSDEISKPFRQMMSNIYINLKITSDKIKQIITSKSKPISDEKIDQDIKLITKTLADYKVLFNDPMILHHEKRAHAYKVCCEKLETNDLISEYLINFNHNLNKMEKLLRSCLHKQSLPDIVNDTLYGGDCQRAYNELTEIMSERQNSINKHKQQGQNIVEYYRKAIAPKLSQVSIIKSMNDFVKQYCSEEHVFELMFDPDKVIKCEKLIRKAIGVNGSIIYNRYHIYISTPFRQMILNDWQQLEKAQANSVPISDEILQAQLINQPTGIVVNTSNHKNITHSHQSSRQNIASPMVTSIHRSFNIFFIIIIHIIFF</sequence>
<evidence type="ECO:0000313" key="2">
    <source>
        <dbReference type="Proteomes" id="UP000663889"/>
    </source>
</evidence>
<evidence type="ECO:0000313" key="1">
    <source>
        <dbReference type="EMBL" id="CAF1499262.1"/>
    </source>
</evidence>
<protein>
    <submittedName>
        <fullName evidence="1">Uncharacterized protein</fullName>
    </submittedName>
</protein>
<comment type="caution">
    <text evidence="1">The sequence shown here is derived from an EMBL/GenBank/DDBJ whole genome shotgun (WGS) entry which is preliminary data.</text>
</comment>
<accession>A0A815TCJ8</accession>
<name>A0A815TCJ8_9BILA</name>
<proteinExistence type="predicted"/>
<dbReference type="Proteomes" id="UP000663889">
    <property type="component" value="Unassembled WGS sequence"/>
</dbReference>
<organism evidence="1 2">
    <name type="scientific">Rotaria sordida</name>
    <dbReference type="NCBI Taxonomy" id="392033"/>
    <lineage>
        <taxon>Eukaryota</taxon>
        <taxon>Metazoa</taxon>
        <taxon>Spiralia</taxon>
        <taxon>Gnathifera</taxon>
        <taxon>Rotifera</taxon>
        <taxon>Eurotatoria</taxon>
        <taxon>Bdelloidea</taxon>
        <taxon>Philodinida</taxon>
        <taxon>Philodinidae</taxon>
        <taxon>Rotaria</taxon>
    </lineage>
</organism>
<gene>
    <name evidence="1" type="ORF">SEV965_LOCUS35982</name>
</gene>
<dbReference type="EMBL" id="CAJNOU010006206">
    <property type="protein sequence ID" value="CAF1499262.1"/>
    <property type="molecule type" value="Genomic_DNA"/>
</dbReference>
<reference evidence="1" key="1">
    <citation type="submission" date="2021-02" db="EMBL/GenBank/DDBJ databases">
        <authorList>
            <person name="Nowell W R."/>
        </authorList>
    </citation>
    <scope>NUCLEOTIDE SEQUENCE</scope>
</reference>